<dbReference type="PANTHER" id="PTHR43861">
    <property type="entry name" value="TRANS-ACONITATE 2-METHYLTRANSFERASE-RELATED"/>
    <property type="match status" value="1"/>
</dbReference>
<evidence type="ECO:0000259" key="1">
    <source>
        <dbReference type="Pfam" id="PF08241"/>
    </source>
</evidence>
<dbReference type="Proteomes" id="UP000597444">
    <property type="component" value="Unassembled WGS sequence"/>
</dbReference>
<feature type="domain" description="Methyltransferase type 11" evidence="1">
    <location>
        <begin position="50"/>
        <end position="143"/>
    </location>
</feature>
<accession>A0A8J3IX18</accession>
<dbReference type="InterPro" id="IPR013216">
    <property type="entry name" value="Methyltransf_11"/>
</dbReference>
<evidence type="ECO:0000313" key="2">
    <source>
        <dbReference type="EMBL" id="GHO99454.1"/>
    </source>
</evidence>
<gene>
    <name evidence="2" type="ORF">KSF_095020</name>
</gene>
<organism evidence="2 3">
    <name type="scientific">Reticulibacter mediterranei</name>
    <dbReference type="NCBI Taxonomy" id="2778369"/>
    <lineage>
        <taxon>Bacteria</taxon>
        <taxon>Bacillati</taxon>
        <taxon>Chloroflexota</taxon>
        <taxon>Ktedonobacteria</taxon>
        <taxon>Ktedonobacterales</taxon>
        <taxon>Reticulibacteraceae</taxon>
        <taxon>Reticulibacter</taxon>
    </lineage>
</organism>
<name>A0A8J3IX18_9CHLR</name>
<dbReference type="Gene3D" id="3.40.50.150">
    <property type="entry name" value="Vaccinia Virus protein VP39"/>
    <property type="match status" value="1"/>
</dbReference>
<comment type="caution">
    <text evidence="2">The sequence shown here is derived from an EMBL/GenBank/DDBJ whole genome shotgun (WGS) entry which is preliminary data.</text>
</comment>
<sequence>MQPTSNTYDQFAAQYTEMISSQERAGAETSPTMSPFLQVVGDVRGLKVFDAGCGEGYLSRILVQRGAEVTGVDVSAPLVEIARAKAFADQIHYLIADLSQPLPSYQGQFDLATSFFVLNDIYDYQGFLMTLGTVLKPGGRLVLFMNNPYSFVIRSFVTDYFAPGLAYPYRGMADLGVKVHFYQRTLENYLDASFAAGFQLQRLVDVPTPEGSFKRRKETLLPEGYHFPFFTILSLVKKDS</sequence>
<proteinExistence type="predicted"/>
<keyword evidence="3" id="KW-1185">Reference proteome</keyword>
<dbReference type="SUPFAM" id="SSF53335">
    <property type="entry name" value="S-adenosyl-L-methionine-dependent methyltransferases"/>
    <property type="match status" value="1"/>
</dbReference>
<protein>
    <recommendedName>
        <fullName evidence="1">Methyltransferase type 11 domain-containing protein</fullName>
    </recommendedName>
</protein>
<dbReference type="CDD" id="cd02440">
    <property type="entry name" value="AdoMet_MTases"/>
    <property type="match status" value="1"/>
</dbReference>
<dbReference type="EMBL" id="BNJK01000002">
    <property type="protein sequence ID" value="GHO99454.1"/>
    <property type="molecule type" value="Genomic_DNA"/>
</dbReference>
<dbReference type="Pfam" id="PF08241">
    <property type="entry name" value="Methyltransf_11"/>
    <property type="match status" value="1"/>
</dbReference>
<dbReference type="GO" id="GO:0008757">
    <property type="term" value="F:S-adenosylmethionine-dependent methyltransferase activity"/>
    <property type="evidence" value="ECO:0007669"/>
    <property type="project" value="InterPro"/>
</dbReference>
<dbReference type="RefSeq" id="WP_220210096.1">
    <property type="nucleotide sequence ID" value="NZ_BNJK01000002.1"/>
</dbReference>
<reference evidence="2" key="1">
    <citation type="submission" date="2020-10" db="EMBL/GenBank/DDBJ databases">
        <title>Taxonomic study of unclassified bacteria belonging to the class Ktedonobacteria.</title>
        <authorList>
            <person name="Yabe S."/>
            <person name="Wang C.M."/>
            <person name="Zheng Y."/>
            <person name="Sakai Y."/>
            <person name="Cavaletti L."/>
            <person name="Monciardini P."/>
            <person name="Donadio S."/>
        </authorList>
    </citation>
    <scope>NUCLEOTIDE SEQUENCE</scope>
    <source>
        <strain evidence="2">ID150040</strain>
    </source>
</reference>
<dbReference type="InterPro" id="IPR029063">
    <property type="entry name" value="SAM-dependent_MTases_sf"/>
</dbReference>
<dbReference type="AlphaFoldDB" id="A0A8J3IX18"/>
<evidence type="ECO:0000313" key="3">
    <source>
        <dbReference type="Proteomes" id="UP000597444"/>
    </source>
</evidence>